<gene>
    <name evidence="2" type="primary">LOC102809680</name>
</gene>
<sequence length="337" mass="38653">MENTDNPYELHVFVDASDKAYGAAVYLHRDMHSSLVIAKSRVAPQKQDITLPRLELMAALTGSRLLRFVFDAFKGKINIEQYIMWSDSQIVLHWLKRDKRLPIFVANRVREINQFPCVIKYCPTLDNPADLVTRGISDNKLQQAVIWWNGPTWLKQGNWPICKLFDSPVHHVSPISAKSTPVGISQVIDADRFSSLNILLRVSALVLRFISRLKRDKPQQNGHVTSKEINYAEHMWIKDVQIKKYQDIIESLRKKKCTIGPLVKQLKLFMNDQGMIRCGGRIHNAPLDMATKFPALLPPHHRSTDLIIMNSRTPQWSSIYRHTCPAEILDPKNSTNS</sequence>
<dbReference type="PANTHER" id="PTHR47331">
    <property type="entry name" value="PHD-TYPE DOMAIN-CONTAINING PROTEIN"/>
    <property type="match status" value="1"/>
</dbReference>
<organism evidence="1 2">
    <name type="scientific">Saccoglossus kowalevskii</name>
    <name type="common">Acorn worm</name>
    <dbReference type="NCBI Taxonomy" id="10224"/>
    <lineage>
        <taxon>Eukaryota</taxon>
        <taxon>Metazoa</taxon>
        <taxon>Hemichordata</taxon>
        <taxon>Enteropneusta</taxon>
        <taxon>Harrimaniidae</taxon>
        <taxon>Saccoglossus</taxon>
    </lineage>
</organism>
<dbReference type="RefSeq" id="XP_006815893.1">
    <property type="nucleotide sequence ID" value="XM_006815830.1"/>
</dbReference>
<evidence type="ECO:0000313" key="1">
    <source>
        <dbReference type="Proteomes" id="UP000694865"/>
    </source>
</evidence>
<evidence type="ECO:0000313" key="2">
    <source>
        <dbReference type="RefSeq" id="XP_006815893.1"/>
    </source>
</evidence>
<dbReference type="InterPro" id="IPR008042">
    <property type="entry name" value="Retrotrans_Pao"/>
</dbReference>
<accession>A0ABM0M7A2</accession>
<protein>
    <submittedName>
        <fullName evidence="2">Uncharacterized protein LOC102809680</fullName>
    </submittedName>
</protein>
<reference evidence="2" key="1">
    <citation type="submission" date="2025-08" db="UniProtKB">
        <authorList>
            <consortium name="RefSeq"/>
        </authorList>
    </citation>
    <scope>IDENTIFICATION</scope>
    <source>
        <tissue evidence="2">Testes</tissue>
    </source>
</reference>
<keyword evidence="1" id="KW-1185">Reference proteome</keyword>
<dbReference type="GeneID" id="102809680"/>
<name>A0ABM0M7A2_SACKO</name>
<dbReference type="Pfam" id="PF05380">
    <property type="entry name" value="Peptidase_A17"/>
    <property type="match status" value="1"/>
</dbReference>
<proteinExistence type="predicted"/>
<dbReference type="Proteomes" id="UP000694865">
    <property type="component" value="Unplaced"/>
</dbReference>